<keyword evidence="3" id="KW-1185">Reference proteome</keyword>
<dbReference type="Proteomes" id="UP001141434">
    <property type="component" value="Unassembled WGS sequence"/>
</dbReference>
<accession>A0A9W9G5A4</accession>
<evidence type="ECO:0000256" key="1">
    <source>
        <dbReference type="SAM" id="MobiDB-lite"/>
    </source>
</evidence>
<dbReference type="AlphaFoldDB" id="A0A9W9G5A4"/>
<dbReference type="GeneID" id="81391300"/>
<dbReference type="RefSeq" id="XP_056515399.1">
    <property type="nucleotide sequence ID" value="XM_056652132.1"/>
</dbReference>
<sequence>MATAGSLATRLGQIPRTLTEASRSNDKNRGEKKVESLDKIPQFFGPTTVQKNSIAVNLAVGKSTVRGAIGDIDMSIEDGSTTSGTTFTIRLTEVMYVPDIRVNLSGNKLADNGISAEYKRDGLVLL</sequence>
<evidence type="ECO:0000313" key="3">
    <source>
        <dbReference type="Proteomes" id="UP001141434"/>
    </source>
</evidence>
<dbReference type="EMBL" id="JAPMSZ010000002">
    <property type="protein sequence ID" value="KAJ5111920.1"/>
    <property type="molecule type" value="Genomic_DNA"/>
</dbReference>
<gene>
    <name evidence="2" type="ORF">NUU61_001550</name>
</gene>
<reference evidence="2" key="1">
    <citation type="submission" date="2022-11" db="EMBL/GenBank/DDBJ databases">
        <authorList>
            <person name="Petersen C."/>
        </authorList>
    </citation>
    <scope>NUCLEOTIDE SEQUENCE</scope>
    <source>
        <strain evidence="2">IBT 34128</strain>
    </source>
</reference>
<organism evidence="2 3">
    <name type="scientific">Penicillium alfredii</name>
    <dbReference type="NCBI Taxonomy" id="1506179"/>
    <lineage>
        <taxon>Eukaryota</taxon>
        <taxon>Fungi</taxon>
        <taxon>Dikarya</taxon>
        <taxon>Ascomycota</taxon>
        <taxon>Pezizomycotina</taxon>
        <taxon>Eurotiomycetes</taxon>
        <taxon>Eurotiomycetidae</taxon>
        <taxon>Eurotiales</taxon>
        <taxon>Aspergillaceae</taxon>
        <taxon>Penicillium</taxon>
    </lineage>
</organism>
<feature type="compositionally biased region" description="Basic and acidic residues" evidence="1">
    <location>
        <begin position="23"/>
        <end position="34"/>
    </location>
</feature>
<feature type="region of interest" description="Disordered" evidence="1">
    <location>
        <begin position="1"/>
        <end position="34"/>
    </location>
</feature>
<evidence type="ECO:0000313" key="2">
    <source>
        <dbReference type="EMBL" id="KAJ5111920.1"/>
    </source>
</evidence>
<name>A0A9W9G5A4_9EURO</name>
<comment type="caution">
    <text evidence="2">The sequence shown here is derived from an EMBL/GenBank/DDBJ whole genome shotgun (WGS) entry which is preliminary data.</text>
</comment>
<protein>
    <submittedName>
        <fullName evidence="2">Uncharacterized protein</fullName>
    </submittedName>
</protein>
<proteinExistence type="predicted"/>
<reference evidence="2" key="2">
    <citation type="journal article" date="2023" name="IMA Fungus">
        <title>Comparative genomic study of the Penicillium genus elucidates a diverse pangenome and 15 lateral gene transfer events.</title>
        <authorList>
            <person name="Petersen C."/>
            <person name="Sorensen T."/>
            <person name="Nielsen M.R."/>
            <person name="Sondergaard T.E."/>
            <person name="Sorensen J.L."/>
            <person name="Fitzpatrick D.A."/>
            <person name="Frisvad J.C."/>
            <person name="Nielsen K.L."/>
        </authorList>
    </citation>
    <scope>NUCLEOTIDE SEQUENCE</scope>
    <source>
        <strain evidence="2">IBT 34128</strain>
    </source>
</reference>